<keyword evidence="1" id="KW-0812">Transmembrane</keyword>
<reference evidence="2" key="1">
    <citation type="submission" date="2019-12" db="EMBL/GenBank/DDBJ databases">
        <title>An insight into the sialome of adult female Ixodes ricinus ticks feeding for 6 days.</title>
        <authorList>
            <person name="Perner J."/>
            <person name="Ribeiro J.M.C."/>
        </authorList>
    </citation>
    <scope>NUCLEOTIDE SEQUENCE</scope>
    <source>
        <strain evidence="2">Semi-engorged</strain>
        <tissue evidence="2">Salivary glands</tissue>
    </source>
</reference>
<name>A0A6B0ULY1_IXORI</name>
<dbReference type="EMBL" id="GIFC01008580">
    <property type="protein sequence ID" value="MXU90663.1"/>
    <property type="molecule type" value="Transcribed_RNA"/>
</dbReference>
<proteinExistence type="predicted"/>
<accession>A0A6B0ULY1</accession>
<keyword evidence="1" id="KW-1133">Transmembrane helix</keyword>
<protein>
    <submittedName>
        <fullName evidence="2">Uncharacterized protein</fullName>
    </submittedName>
</protein>
<feature type="transmembrane region" description="Helical" evidence="1">
    <location>
        <begin position="12"/>
        <end position="32"/>
    </location>
</feature>
<keyword evidence="1" id="KW-0472">Membrane</keyword>
<dbReference type="AlphaFoldDB" id="A0A6B0ULY1"/>
<evidence type="ECO:0000256" key="1">
    <source>
        <dbReference type="SAM" id="Phobius"/>
    </source>
</evidence>
<evidence type="ECO:0000313" key="2">
    <source>
        <dbReference type="EMBL" id="MXU90663.1"/>
    </source>
</evidence>
<sequence length="116" mass="13521">MYMTGWWRTNGFLLTCLMGSCIFMVLGFYILLLNNIIIKLEFTVSPAQKSCIMFLVETSMLIYKESTAPMETFEVLFLSAPFSSCSKAIRQMNKPARLHSLFRTNMYVDFLLKQFR</sequence>
<organism evidence="2">
    <name type="scientific">Ixodes ricinus</name>
    <name type="common">Common tick</name>
    <name type="synonym">Acarus ricinus</name>
    <dbReference type="NCBI Taxonomy" id="34613"/>
    <lineage>
        <taxon>Eukaryota</taxon>
        <taxon>Metazoa</taxon>
        <taxon>Ecdysozoa</taxon>
        <taxon>Arthropoda</taxon>
        <taxon>Chelicerata</taxon>
        <taxon>Arachnida</taxon>
        <taxon>Acari</taxon>
        <taxon>Parasitiformes</taxon>
        <taxon>Ixodida</taxon>
        <taxon>Ixodoidea</taxon>
        <taxon>Ixodidae</taxon>
        <taxon>Ixodinae</taxon>
        <taxon>Ixodes</taxon>
    </lineage>
</organism>